<dbReference type="NCBIfam" id="NF002032">
    <property type="entry name" value="PRK00856.1"/>
    <property type="match status" value="1"/>
</dbReference>
<evidence type="ECO:0000256" key="6">
    <source>
        <dbReference type="ARBA" id="ARBA00048859"/>
    </source>
</evidence>
<organism evidence="10 11">
    <name type="scientific">Alkalicoccus halolimnae</name>
    <dbReference type="NCBI Taxonomy" id="1667239"/>
    <lineage>
        <taxon>Bacteria</taxon>
        <taxon>Bacillati</taxon>
        <taxon>Bacillota</taxon>
        <taxon>Bacilli</taxon>
        <taxon>Bacillales</taxon>
        <taxon>Bacillaceae</taxon>
        <taxon>Alkalicoccus</taxon>
    </lineage>
</organism>
<feature type="binding site" evidence="7">
    <location>
        <position position="45"/>
    </location>
    <ligand>
        <name>carbamoyl phosphate</name>
        <dbReference type="ChEBI" id="CHEBI:58228"/>
    </ligand>
</feature>
<dbReference type="KEGG" id="ahal:FTX54_009685"/>
<dbReference type="GO" id="GO:0006207">
    <property type="term" value="P:'de novo' pyrimidine nucleobase biosynthetic process"/>
    <property type="evidence" value="ECO:0007669"/>
    <property type="project" value="InterPro"/>
</dbReference>
<evidence type="ECO:0000256" key="1">
    <source>
        <dbReference type="ARBA" id="ARBA00004852"/>
    </source>
</evidence>
<reference evidence="10 11" key="1">
    <citation type="submission" date="2024-01" db="EMBL/GenBank/DDBJ databases">
        <title>Complete Genome Sequence of Alkalicoccus halolimnae BZ-SZ-XJ29T, a Moderately Halophilic Bacterium Isolated from a Salt Lake.</title>
        <authorList>
            <person name="Zhao B."/>
        </authorList>
    </citation>
    <scope>NUCLEOTIDE SEQUENCE [LARGE SCALE GENOMIC DNA]</scope>
    <source>
        <strain evidence="10 11">BZ-SZ-XJ29</strain>
    </source>
</reference>
<keyword evidence="3 7" id="KW-0808">Transferase</keyword>
<dbReference type="InterPro" id="IPR006132">
    <property type="entry name" value="Asp/Orn_carbamoyltranf_P-bd"/>
</dbReference>
<dbReference type="InterPro" id="IPR006130">
    <property type="entry name" value="Asp/Orn_carbamoylTrfase"/>
</dbReference>
<feature type="binding site" evidence="7">
    <location>
        <position position="206"/>
    </location>
    <ligand>
        <name>L-aspartate</name>
        <dbReference type="ChEBI" id="CHEBI:29991"/>
    </ligand>
</feature>
<proteinExistence type="inferred from homology"/>
<dbReference type="PRINTS" id="PR00100">
    <property type="entry name" value="AOTCASE"/>
</dbReference>
<keyword evidence="4 7" id="KW-0665">Pyrimidine biosynthesis</keyword>
<dbReference type="Proteomes" id="UP000321816">
    <property type="component" value="Chromosome"/>
</dbReference>
<dbReference type="InterPro" id="IPR002082">
    <property type="entry name" value="Asp_carbamoyltransf"/>
</dbReference>
<dbReference type="PANTHER" id="PTHR45753">
    <property type="entry name" value="ORNITHINE CARBAMOYLTRANSFERASE, MITOCHONDRIAL"/>
    <property type="match status" value="1"/>
</dbReference>
<feature type="binding site" evidence="7">
    <location>
        <position position="248"/>
    </location>
    <ligand>
        <name>carbamoyl phosphate</name>
        <dbReference type="ChEBI" id="CHEBI:58228"/>
    </ligand>
</feature>
<evidence type="ECO:0000256" key="7">
    <source>
        <dbReference type="HAMAP-Rule" id="MF_00001"/>
    </source>
</evidence>
<feature type="binding site" evidence="7">
    <location>
        <position position="122"/>
    </location>
    <ligand>
        <name>carbamoyl phosphate</name>
        <dbReference type="ChEBI" id="CHEBI:58228"/>
    </ligand>
</feature>
<dbReference type="EMBL" id="CP144914">
    <property type="protein sequence ID" value="WWD78702.1"/>
    <property type="molecule type" value="Genomic_DNA"/>
</dbReference>
<evidence type="ECO:0000313" key="10">
    <source>
        <dbReference type="EMBL" id="WWD78702.1"/>
    </source>
</evidence>
<gene>
    <name evidence="7" type="primary">pyrB</name>
    <name evidence="10" type="ORF">FTX54_009685</name>
</gene>
<evidence type="ECO:0000259" key="9">
    <source>
        <dbReference type="Pfam" id="PF02729"/>
    </source>
</evidence>
<evidence type="ECO:0000256" key="4">
    <source>
        <dbReference type="ARBA" id="ARBA00022975"/>
    </source>
</evidence>
<feature type="binding site" evidence="7">
    <location>
        <position position="46"/>
    </location>
    <ligand>
        <name>carbamoyl phosphate</name>
        <dbReference type="ChEBI" id="CHEBI:58228"/>
    </ligand>
</feature>
<feature type="binding site" evidence="7">
    <location>
        <position position="125"/>
    </location>
    <ligand>
        <name>carbamoyl phosphate</name>
        <dbReference type="ChEBI" id="CHEBI:58228"/>
    </ligand>
</feature>
<feature type="binding site" evidence="7">
    <location>
        <position position="247"/>
    </location>
    <ligand>
        <name>carbamoyl phosphate</name>
        <dbReference type="ChEBI" id="CHEBI:58228"/>
    </ligand>
</feature>
<accession>A0A5C7FD61</accession>
<feature type="binding site" evidence="7">
    <location>
        <position position="95"/>
    </location>
    <ligand>
        <name>carbamoyl phosphate</name>
        <dbReference type="ChEBI" id="CHEBI:58228"/>
    </ligand>
</feature>
<dbReference type="OrthoDB" id="9774690at2"/>
<dbReference type="HAMAP" id="MF_00001">
    <property type="entry name" value="Asp_carb_tr"/>
    <property type="match status" value="1"/>
</dbReference>
<dbReference type="PROSITE" id="PS00097">
    <property type="entry name" value="CARBAMOYLTRANSFERASE"/>
    <property type="match status" value="1"/>
</dbReference>
<comment type="similarity">
    <text evidence="2 7">Belongs to the aspartate/ornithine carbamoyltransferase superfamily. ATCase family.</text>
</comment>
<dbReference type="PANTHER" id="PTHR45753:SF6">
    <property type="entry name" value="ASPARTATE CARBAMOYLTRANSFERASE"/>
    <property type="match status" value="1"/>
</dbReference>
<evidence type="ECO:0000259" key="8">
    <source>
        <dbReference type="Pfam" id="PF00185"/>
    </source>
</evidence>
<comment type="function">
    <text evidence="5 7">Catalyzes the condensation of carbamoyl phosphate and aspartate to form carbamoyl aspartate and inorganic phosphate, the committed step in the de novo pyrimidine nucleotide biosynthesis pathway.</text>
</comment>
<comment type="pathway">
    <text evidence="1 7">Pyrimidine metabolism; UMP biosynthesis via de novo pathway; (S)-dihydroorotate from bicarbonate: step 2/3.</text>
</comment>
<dbReference type="GO" id="GO:0016597">
    <property type="term" value="F:amino acid binding"/>
    <property type="evidence" value="ECO:0007669"/>
    <property type="project" value="InterPro"/>
</dbReference>
<feature type="domain" description="Aspartate/ornithine carbamoyltransferase carbamoyl-P binding" evidence="9">
    <location>
        <begin position="2"/>
        <end position="135"/>
    </location>
</feature>
<dbReference type="Pfam" id="PF02729">
    <property type="entry name" value="OTCace_N"/>
    <property type="match status" value="1"/>
</dbReference>
<comment type="catalytic activity">
    <reaction evidence="6 7">
        <text>carbamoyl phosphate + L-aspartate = N-carbamoyl-L-aspartate + phosphate + H(+)</text>
        <dbReference type="Rhea" id="RHEA:20013"/>
        <dbReference type="ChEBI" id="CHEBI:15378"/>
        <dbReference type="ChEBI" id="CHEBI:29991"/>
        <dbReference type="ChEBI" id="CHEBI:32814"/>
        <dbReference type="ChEBI" id="CHEBI:43474"/>
        <dbReference type="ChEBI" id="CHEBI:58228"/>
        <dbReference type="EC" id="2.1.3.2"/>
    </reaction>
</comment>
<feature type="domain" description="Aspartate/ornithine carbamoyltransferase Asp/Orn-binding" evidence="8">
    <location>
        <begin position="142"/>
        <end position="285"/>
    </location>
</feature>
<dbReference type="GO" id="GO:0044205">
    <property type="term" value="P:'de novo' UMP biosynthetic process"/>
    <property type="evidence" value="ECO:0007669"/>
    <property type="project" value="UniProtKB-UniRule"/>
</dbReference>
<feature type="binding site" evidence="7">
    <location>
        <position position="73"/>
    </location>
    <ligand>
        <name>L-aspartate</name>
        <dbReference type="ChEBI" id="CHEBI:29991"/>
    </ligand>
</feature>
<dbReference type="InterPro" id="IPR036901">
    <property type="entry name" value="Asp/Orn_carbamoylTrfase_sf"/>
</dbReference>
<dbReference type="SUPFAM" id="SSF53671">
    <property type="entry name" value="Aspartate/ornithine carbamoyltransferase"/>
    <property type="match status" value="1"/>
</dbReference>
<dbReference type="AlphaFoldDB" id="A0A5C7FD61"/>
<dbReference type="PRINTS" id="PR00101">
    <property type="entry name" value="ATCASE"/>
</dbReference>
<dbReference type="EC" id="2.1.3.2" evidence="7"/>
<evidence type="ECO:0000256" key="5">
    <source>
        <dbReference type="ARBA" id="ARBA00043884"/>
    </source>
</evidence>
<dbReference type="FunFam" id="3.40.50.1370:FF:000011">
    <property type="entry name" value="Aspartate carbamoyltransferase"/>
    <property type="match status" value="1"/>
</dbReference>
<keyword evidence="11" id="KW-1185">Reference proteome</keyword>
<dbReference type="GO" id="GO:0006520">
    <property type="term" value="P:amino acid metabolic process"/>
    <property type="evidence" value="ECO:0007669"/>
    <property type="project" value="InterPro"/>
</dbReference>
<evidence type="ECO:0000256" key="3">
    <source>
        <dbReference type="ARBA" id="ARBA00022679"/>
    </source>
</evidence>
<dbReference type="Gene3D" id="3.40.50.1370">
    <property type="entry name" value="Aspartate/ornithine carbamoyltransferase"/>
    <property type="match status" value="2"/>
</dbReference>
<evidence type="ECO:0000256" key="2">
    <source>
        <dbReference type="ARBA" id="ARBA00008896"/>
    </source>
</evidence>
<evidence type="ECO:0000313" key="11">
    <source>
        <dbReference type="Proteomes" id="UP000321816"/>
    </source>
</evidence>
<feature type="binding site" evidence="7">
    <location>
        <position position="155"/>
    </location>
    <ligand>
        <name>L-aspartate</name>
        <dbReference type="ChEBI" id="CHEBI:29991"/>
    </ligand>
</feature>
<protein>
    <recommendedName>
        <fullName evidence="7">Aspartate carbamoyltransferase</fullName>
        <ecNumber evidence="7">2.1.3.2</ecNumber>
    </recommendedName>
    <alternativeName>
        <fullName evidence="7">Aspartate transcarbamylase</fullName>
        <shortName evidence="7">ATCase</shortName>
    </alternativeName>
</protein>
<dbReference type="RefSeq" id="WP_147802396.1">
    <property type="nucleotide sequence ID" value="NZ_CP144914.1"/>
</dbReference>
<dbReference type="NCBIfam" id="TIGR00670">
    <property type="entry name" value="asp_carb_tr"/>
    <property type="match status" value="1"/>
</dbReference>
<sequence>MKQLRTFKDLTLTEIDYLLQKAEDPFMNQRSEKTVANLFFEPSTRTKYSFEMAEAQMGVNRLDFSAEASSLSKGESLYDTLRTFEAIGTDLLVIRHPKSRFYEELEGLNIPIINAGDGAGDHPTQSLLDLLTMKQEFGCLRGLHVVIAGDILHSRVANTNAWILKQFGARVSYTGPVEWMPSHVRTSEILTMDEAVSQADVMMMLRIQTERHGGTEQWTKESYHEQYGLTESREKEMDSRAIIMHPAPVNRGVELADKLVECPRSRIFKQMQNGVKVRKAVLSYLLETKGARNYEAIV</sequence>
<dbReference type="InterPro" id="IPR006131">
    <property type="entry name" value="Asp_carbamoyltransf_Asp/Orn-bd"/>
</dbReference>
<dbReference type="GO" id="GO:0004070">
    <property type="term" value="F:aspartate carbamoyltransferase activity"/>
    <property type="evidence" value="ECO:0007669"/>
    <property type="project" value="UniProtKB-UniRule"/>
</dbReference>
<comment type="subunit">
    <text evidence="7">Heterododecamer (2C3:3R2) of six catalytic PyrB chains organized as two trimers (C3), and six regulatory PyrI chains organized as three dimers (R2).</text>
</comment>
<dbReference type="Pfam" id="PF00185">
    <property type="entry name" value="OTCace"/>
    <property type="match status" value="1"/>
</dbReference>
<dbReference type="GO" id="GO:0005829">
    <property type="term" value="C:cytosol"/>
    <property type="evidence" value="ECO:0007669"/>
    <property type="project" value="TreeGrafter"/>
</dbReference>
<name>A0A5C7FD61_9BACI</name>